<feature type="compositionally biased region" description="Basic and acidic residues" evidence="1">
    <location>
        <begin position="43"/>
        <end position="53"/>
    </location>
</feature>
<dbReference type="SUPFAM" id="SSF53474">
    <property type="entry name" value="alpha/beta-Hydrolases"/>
    <property type="match status" value="1"/>
</dbReference>
<dbReference type="Gene3D" id="3.40.50.1820">
    <property type="entry name" value="alpha/beta hydrolase"/>
    <property type="match status" value="1"/>
</dbReference>
<gene>
    <name evidence="2" type="ORF">ACFPZ3_35910</name>
</gene>
<dbReference type="Proteomes" id="UP001596058">
    <property type="component" value="Unassembled WGS sequence"/>
</dbReference>
<dbReference type="GO" id="GO:0016787">
    <property type="term" value="F:hydrolase activity"/>
    <property type="evidence" value="ECO:0007669"/>
    <property type="project" value="UniProtKB-KW"/>
</dbReference>
<evidence type="ECO:0000313" key="2">
    <source>
        <dbReference type="EMBL" id="MFC5829281.1"/>
    </source>
</evidence>
<name>A0ABW1CWR2_9ACTN</name>
<evidence type="ECO:0000256" key="1">
    <source>
        <dbReference type="SAM" id="MobiDB-lite"/>
    </source>
</evidence>
<organism evidence="2 3">
    <name type="scientific">Nonomuraea insulae</name>
    <dbReference type="NCBI Taxonomy" id="1616787"/>
    <lineage>
        <taxon>Bacteria</taxon>
        <taxon>Bacillati</taxon>
        <taxon>Actinomycetota</taxon>
        <taxon>Actinomycetes</taxon>
        <taxon>Streptosporangiales</taxon>
        <taxon>Streptosporangiaceae</taxon>
        <taxon>Nonomuraea</taxon>
    </lineage>
</organism>
<sequence length="120" mass="13014">MRAPEDNLETWRVLSGEVLPFDEDAARRLVESGNPASAVNHDPAGRELTDGRRAPLSSIKAPTLVLHGTEDPLLLPPHGEAVAARIPRARLETIGGMGHSFLSKGLPRRVAEFVLRHTAE</sequence>
<dbReference type="RefSeq" id="WP_379518770.1">
    <property type="nucleotide sequence ID" value="NZ_JBHSPA010000045.1"/>
</dbReference>
<comment type="caution">
    <text evidence="2">The sequence shown here is derived from an EMBL/GenBank/DDBJ whole genome shotgun (WGS) entry which is preliminary data.</text>
</comment>
<keyword evidence="3" id="KW-1185">Reference proteome</keyword>
<reference evidence="3" key="1">
    <citation type="journal article" date="2019" name="Int. J. Syst. Evol. Microbiol.">
        <title>The Global Catalogue of Microorganisms (GCM) 10K type strain sequencing project: providing services to taxonomists for standard genome sequencing and annotation.</title>
        <authorList>
            <consortium name="The Broad Institute Genomics Platform"/>
            <consortium name="The Broad Institute Genome Sequencing Center for Infectious Disease"/>
            <person name="Wu L."/>
            <person name="Ma J."/>
        </authorList>
    </citation>
    <scope>NUCLEOTIDE SEQUENCE [LARGE SCALE GENOMIC DNA]</scope>
    <source>
        <strain evidence="3">CCUG 53903</strain>
    </source>
</reference>
<evidence type="ECO:0000313" key="3">
    <source>
        <dbReference type="Proteomes" id="UP001596058"/>
    </source>
</evidence>
<feature type="region of interest" description="Disordered" evidence="1">
    <location>
        <begin position="32"/>
        <end position="54"/>
    </location>
</feature>
<proteinExistence type="predicted"/>
<keyword evidence="2" id="KW-0378">Hydrolase</keyword>
<protein>
    <submittedName>
        <fullName evidence="2">Alpha/beta fold hydrolase</fullName>
    </submittedName>
</protein>
<accession>A0ABW1CWR2</accession>
<dbReference type="EMBL" id="JBHSPA010000045">
    <property type="protein sequence ID" value="MFC5829281.1"/>
    <property type="molecule type" value="Genomic_DNA"/>
</dbReference>
<dbReference type="InterPro" id="IPR029058">
    <property type="entry name" value="AB_hydrolase_fold"/>
</dbReference>